<sequence length="64" mass="7188">MAEQIVGPEVFLQRKKEKEASRSDDLRRLAEGEDPEVIQWENSIVPKGFFKGAKVSNLAETVGE</sequence>
<organism evidence="1 2">
    <name type="scientific">Roseibacillus persicicus</name>
    <dbReference type="NCBI Taxonomy" id="454148"/>
    <lineage>
        <taxon>Bacteria</taxon>
        <taxon>Pseudomonadati</taxon>
        <taxon>Verrucomicrobiota</taxon>
        <taxon>Verrucomicrobiia</taxon>
        <taxon>Verrucomicrobiales</taxon>
        <taxon>Verrucomicrobiaceae</taxon>
        <taxon>Roseibacillus</taxon>
    </lineage>
</organism>
<proteinExistence type="predicted"/>
<reference evidence="1" key="2">
    <citation type="submission" date="2020-09" db="EMBL/GenBank/DDBJ databases">
        <authorList>
            <person name="Sun Q."/>
            <person name="Kim S."/>
        </authorList>
    </citation>
    <scope>NUCLEOTIDE SEQUENCE</scope>
    <source>
        <strain evidence="1">KCTC 12988</strain>
    </source>
</reference>
<dbReference type="AlphaFoldDB" id="A0A918WNS7"/>
<accession>A0A918WNS7</accession>
<name>A0A918WNS7_9BACT</name>
<dbReference type="Proteomes" id="UP000644507">
    <property type="component" value="Unassembled WGS sequence"/>
</dbReference>
<gene>
    <name evidence="1" type="ORF">GCM10007100_34620</name>
</gene>
<keyword evidence="2" id="KW-1185">Reference proteome</keyword>
<comment type="caution">
    <text evidence="1">The sequence shown here is derived from an EMBL/GenBank/DDBJ whole genome shotgun (WGS) entry which is preliminary data.</text>
</comment>
<dbReference type="RefSeq" id="WP_189572894.1">
    <property type="nucleotide sequence ID" value="NZ_BMXI01000017.1"/>
</dbReference>
<reference evidence="1" key="1">
    <citation type="journal article" date="2014" name="Int. J. Syst. Evol. Microbiol.">
        <title>Complete genome sequence of Corynebacterium casei LMG S-19264T (=DSM 44701T), isolated from a smear-ripened cheese.</title>
        <authorList>
            <consortium name="US DOE Joint Genome Institute (JGI-PGF)"/>
            <person name="Walter F."/>
            <person name="Albersmeier A."/>
            <person name="Kalinowski J."/>
            <person name="Ruckert C."/>
        </authorList>
    </citation>
    <scope>NUCLEOTIDE SEQUENCE</scope>
    <source>
        <strain evidence="1">KCTC 12988</strain>
    </source>
</reference>
<dbReference type="EMBL" id="BMXI01000017">
    <property type="protein sequence ID" value="GHC64068.1"/>
    <property type="molecule type" value="Genomic_DNA"/>
</dbReference>
<evidence type="ECO:0000313" key="2">
    <source>
        <dbReference type="Proteomes" id="UP000644507"/>
    </source>
</evidence>
<protein>
    <submittedName>
        <fullName evidence="1">Uncharacterized protein</fullName>
    </submittedName>
</protein>
<evidence type="ECO:0000313" key="1">
    <source>
        <dbReference type="EMBL" id="GHC64068.1"/>
    </source>
</evidence>